<dbReference type="InParanoid" id="C3XUE4"/>
<reference evidence="1" key="1">
    <citation type="journal article" date="2008" name="Nature">
        <title>The amphioxus genome and the evolution of the chordate karyotype.</title>
        <authorList>
            <consortium name="US DOE Joint Genome Institute (JGI-PGF)"/>
            <person name="Putnam N.H."/>
            <person name="Butts T."/>
            <person name="Ferrier D.E.K."/>
            <person name="Furlong R.F."/>
            <person name="Hellsten U."/>
            <person name="Kawashima T."/>
            <person name="Robinson-Rechavi M."/>
            <person name="Shoguchi E."/>
            <person name="Terry A."/>
            <person name="Yu J.-K."/>
            <person name="Benito-Gutierrez E.L."/>
            <person name="Dubchak I."/>
            <person name="Garcia-Fernandez J."/>
            <person name="Gibson-Brown J.J."/>
            <person name="Grigoriev I.V."/>
            <person name="Horton A.C."/>
            <person name="de Jong P.J."/>
            <person name="Jurka J."/>
            <person name="Kapitonov V.V."/>
            <person name="Kohara Y."/>
            <person name="Kuroki Y."/>
            <person name="Lindquist E."/>
            <person name="Lucas S."/>
            <person name="Osoegawa K."/>
            <person name="Pennacchio L.A."/>
            <person name="Salamov A.A."/>
            <person name="Satou Y."/>
            <person name="Sauka-Spengler T."/>
            <person name="Schmutz J."/>
            <person name="Shin-I T."/>
            <person name="Toyoda A."/>
            <person name="Bronner-Fraser M."/>
            <person name="Fujiyama A."/>
            <person name="Holland L.Z."/>
            <person name="Holland P.W.H."/>
            <person name="Satoh N."/>
            <person name="Rokhsar D.S."/>
        </authorList>
    </citation>
    <scope>NUCLEOTIDE SEQUENCE [LARGE SCALE GENOMIC DNA]</scope>
    <source>
        <strain evidence="1">S238N-H82</strain>
        <tissue evidence="1">Testes</tissue>
    </source>
</reference>
<evidence type="ECO:0000313" key="1">
    <source>
        <dbReference type="EMBL" id="EEN68518.1"/>
    </source>
</evidence>
<accession>C3XUE4</accession>
<dbReference type="AlphaFoldDB" id="C3XUE4"/>
<proteinExistence type="predicted"/>
<dbReference type="EMBL" id="GG666464">
    <property type="protein sequence ID" value="EEN68518.1"/>
    <property type="molecule type" value="Genomic_DNA"/>
</dbReference>
<sequence length="68" mass="8110">MAHALSIAKWHSLETDWQCSKNMSYTLTEKSMAHALPIAKWHSLETDWQCNKNMSYTLTENQWHMHYL</sequence>
<name>C3XUE4_BRAFL</name>
<organism>
    <name type="scientific">Branchiostoma floridae</name>
    <name type="common">Florida lancelet</name>
    <name type="synonym">Amphioxus</name>
    <dbReference type="NCBI Taxonomy" id="7739"/>
    <lineage>
        <taxon>Eukaryota</taxon>
        <taxon>Metazoa</taxon>
        <taxon>Chordata</taxon>
        <taxon>Cephalochordata</taxon>
        <taxon>Leptocardii</taxon>
        <taxon>Amphioxiformes</taxon>
        <taxon>Branchiostomatidae</taxon>
        <taxon>Branchiostoma</taxon>
    </lineage>
</organism>
<gene>
    <name evidence="1" type="ORF">BRAFLDRAFT_214286</name>
</gene>
<protein>
    <submittedName>
        <fullName evidence="1">Uncharacterized protein</fullName>
    </submittedName>
</protein>